<evidence type="ECO:0000313" key="3">
    <source>
        <dbReference type="EMBL" id="RHY88381.1"/>
    </source>
</evidence>
<name>A0A397CTI9_APHAT</name>
<proteinExistence type="predicted"/>
<gene>
    <name evidence="3" type="ORF">DYB26_008742</name>
    <name evidence="2" type="ORF">DYB30_011032</name>
</gene>
<evidence type="ECO:0000313" key="4">
    <source>
        <dbReference type="Proteomes" id="UP000266643"/>
    </source>
</evidence>
<sequence length="106" mass="11975">MLERFIVLNVSDQVFLKDSLYDFGDLADEQNDALAYDNPVIEKMLKGQKKKNLTDSECNSMVQHLLLRCTKAGKIPMGAADEVAQLFDCTPSTVHRIWRRASVNLS</sequence>
<dbReference type="EMBL" id="QUTD01007570">
    <property type="protein sequence ID" value="RHY49584.1"/>
    <property type="molecule type" value="Genomic_DNA"/>
</dbReference>
<dbReference type="Proteomes" id="UP000286510">
    <property type="component" value="Unassembled WGS sequence"/>
</dbReference>
<organism evidence="2 4">
    <name type="scientific">Aphanomyces astaci</name>
    <name type="common">Crayfish plague agent</name>
    <dbReference type="NCBI Taxonomy" id="112090"/>
    <lineage>
        <taxon>Eukaryota</taxon>
        <taxon>Sar</taxon>
        <taxon>Stramenopiles</taxon>
        <taxon>Oomycota</taxon>
        <taxon>Saprolegniomycetes</taxon>
        <taxon>Saprolegniales</taxon>
        <taxon>Verrucalvaceae</taxon>
        <taxon>Aphanomyces</taxon>
    </lineage>
</organism>
<dbReference type="Pfam" id="PF24964">
    <property type="entry name" value="DUF7769"/>
    <property type="match status" value="1"/>
</dbReference>
<accession>A0A397CTI9</accession>
<dbReference type="Proteomes" id="UP000266643">
    <property type="component" value="Unassembled WGS sequence"/>
</dbReference>
<dbReference type="InterPro" id="IPR056671">
    <property type="entry name" value="DUF7769"/>
</dbReference>
<reference evidence="4 5" key="1">
    <citation type="submission" date="2018-08" db="EMBL/GenBank/DDBJ databases">
        <title>Aphanomyces genome sequencing and annotation.</title>
        <authorList>
            <person name="Minardi D."/>
            <person name="Oidtmann B."/>
            <person name="Van Der Giezen M."/>
            <person name="Studholme D.J."/>
        </authorList>
    </citation>
    <scope>NUCLEOTIDE SEQUENCE [LARGE SCALE GENOMIC DNA]</scope>
    <source>
        <strain evidence="2 4">D2</strain>
        <strain evidence="3 5">FDL457</strain>
    </source>
</reference>
<evidence type="ECO:0000313" key="5">
    <source>
        <dbReference type="Proteomes" id="UP000286510"/>
    </source>
</evidence>
<evidence type="ECO:0000259" key="1">
    <source>
        <dbReference type="Pfam" id="PF24964"/>
    </source>
</evidence>
<dbReference type="EMBL" id="QUTF01022868">
    <property type="protein sequence ID" value="RHY88381.1"/>
    <property type="molecule type" value="Genomic_DNA"/>
</dbReference>
<dbReference type="AlphaFoldDB" id="A0A397CTI9"/>
<feature type="domain" description="DUF7769" evidence="1">
    <location>
        <begin position="53"/>
        <end position="102"/>
    </location>
</feature>
<comment type="caution">
    <text evidence="2">The sequence shown here is derived from an EMBL/GenBank/DDBJ whole genome shotgun (WGS) entry which is preliminary data.</text>
</comment>
<evidence type="ECO:0000313" key="2">
    <source>
        <dbReference type="EMBL" id="RHY49584.1"/>
    </source>
</evidence>
<protein>
    <recommendedName>
        <fullName evidence="1">DUF7769 domain-containing protein</fullName>
    </recommendedName>
</protein>